<dbReference type="InterPro" id="IPR027417">
    <property type="entry name" value="P-loop_NTPase"/>
</dbReference>
<protein>
    <submittedName>
        <fullName evidence="1">Uncharacterized protein</fullName>
    </submittedName>
</protein>
<reference evidence="1 2" key="1">
    <citation type="submission" date="2017-12" db="EMBL/GenBank/DDBJ databases">
        <title>Streptomyces populusis sp. nov., a novel endophytic actinobacterium isolated from stems of Populus adenopoda Maxim.</title>
        <authorList>
            <person name="Wang Z."/>
        </authorList>
    </citation>
    <scope>NUCLEOTIDE SEQUENCE [LARGE SCALE GENOMIC DNA]</scope>
    <source>
        <strain evidence="1 2">A249</strain>
    </source>
</reference>
<dbReference type="RefSeq" id="WP_162684254.1">
    <property type="nucleotide sequence ID" value="NZ_KZ626909.1"/>
</dbReference>
<feature type="non-terminal residue" evidence="1">
    <location>
        <position position="1372"/>
    </location>
</feature>
<comment type="caution">
    <text evidence="1">The sequence shown here is derived from an EMBL/GenBank/DDBJ whole genome shotgun (WGS) entry which is preliminary data.</text>
</comment>
<gene>
    <name evidence="1" type="ORF">CW362_28650</name>
</gene>
<evidence type="ECO:0000313" key="1">
    <source>
        <dbReference type="EMBL" id="PKT69586.1"/>
    </source>
</evidence>
<dbReference type="EMBL" id="PJOS01000070">
    <property type="protein sequence ID" value="PKT69586.1"/>
    <property type="molecule type" value="Genomic_DNA"/>
</dbReference>
<dbReference type="Proteomes" id="UP000236178">
    <property type="component" value="Unassembled WGS sequence"/>
</dbReference>
<name>A0A2I0SI40_9ACTN</name>
<accession>A0A2I0SI40</accession>
<keyword evidence="2" id="KW-1185">Reference proteome</keyword>
<dbReference type="InterPro" id="IPR011990">
    <property type="entry name" value="TPR-like_helical_dom_sf"/>
</dbReference>
<organism evidence="1 2">
    <name type="scientific">Streptomyces populi</name>
    <dbReference type="NCBI Taxonomy" id="2058924"/>
    <lineage>
        <taxon>Bacteria</taxon>
        <taxon>Bacillati</taxon>
        <taxon>Actinomycetota</taxon>
        <taxon>Actinomycetes</taxon>
        <taxon>Kitasatosporales</taxon>
        <taxon>Streptomycetaceae</taxon>
        <taxon>Streptomyces</taxon>
    </lineage>
</organism>
<dbReference type="Gene3D" id="1.25.40.10">
    <property type="entry name" value="Tetratricopeptide repeat domain"/>
    <property type="match status" value="1"/>
</dbReference>
<sequence length="1372" mass="152961">MEEGKPEGLDGRDAYEKAYRHFEVSRHRNPRRYRVLKHCSLLTCIDRDTFAAAVDGLDFTFEELGRAVEAYPAEAGWYELNDLVRKGAWAAWWEDGQNPGAHGVPPGDMVRLASRLASRLTGADGGTARTQRLRLLVIAGQHEEACEEFDRLYPVFENLPDLAMCHRLAEAIAPDDLHPYASDFLHPGLSWRRDEAERRLEAGRGLYEFLEQTRHYVARRDVEGILESAVRAPAPETPLPEEAALPPGPPLVIHVHAHGGMGKSTQLAWLVAKYGIRQSPPVLSAVVDAQTLVTELLLDMPELMLVKVAAHLVERARIQMPEAGERLGPMADFVRDHRDVPRRLDREFGMPGEPPRDPGRSAPLSGALVTRFTDALNALAQGPVLLCLDTLDEVLTRPDHELERLFRLVRGLVRAVPSLRVVLSGRSDVTETEGFRSVFGDVPWRSVELKPFSVDEANAYLRMRGVDPERAERIVETSARDVEGSPAFTPLVLALLADLPDDLPDDLPGGGDSLYLFVVERELRNIGDARVSRALEYCAVARHPTFDYFEKVLVPLLSKDPNAGADEFADPRALWNRLIEHARRSAWIKGDESRLLVHVNVRRALSRRMRLDEEQVWHRFHRDGAATCRELARDAGGFAETAGWIAEQVYHQLHSAVERQGDRDAFLDDAAGIWYSQVTAAWRHGAFTTVIDLADRLISADFEDERSEAEGRGEPDPRVMPPQLWYDIALERAYGQLHAVLYSSRPAWNDVERYLALARRRAAMTVPDRPPVQEDRLRTHIIDAALRIRASAQEGLGKVREARRLLRDVLEADARTGPAHELQDLWLADAGLLLAGCEVRIGRTREPAHLSHAEADRVFTRMFDAARARGGPQALMVARFAMRDWQRADRPDLVRAWRRRYGTVTEHAEEWVDLAGADAELRSGLPVSDGLLNREGFGRGSLTADLLRARSYLLTGDPSAAQQLLEEVTLPAVSGQVAPELAFETLMVLARAHAQMLDLQQAEIYADRALNRASDDEERLSALAFRASTALAVAGDLGRAHQGVSRATPLRETPRGAAGTAMNAAECVLLHRRRMTRDAAALLGRWAEQLTRRREDPGLHGPPPTPAEWLTHAVHALVCGPLEEARDHGAVLNTALESVPDPGRRLMLLVEQIRLYGPVAETPLLTERPRTDVFERLLVRHRAEPGEDPRAAGLRALWTAELRYRLLGPGPSAKAALRTAVERLGRDNGQVHAAWLRLHRLVPADLEAVFPEPEPHARQRLLALRAADLLARTHRLSRRQALKPAREAAGLLGPLDPFAPENNPPTAWHLMAARRGAEVGVPAGLLAELLDSPLWEESRRRNLQFALHRLGRYGGPSLPSGKADDRWRRAWV</sequence>
<proteinExistence type="predicted"/>
<evidence type="ECO:0000313" key="2">
    <source>
        <dbReference type="Proteomes" id="UP000236178"/>
    </source>
</evidence>
<dbReference type="SUPFAM" id="SSF52540">
    <property type="entry name" value="P-loop containing nucleoside triphosphate hydrolases"/>
    <property type="match status" value="1"/>
</dbReference>